<protein>
    <submittedName>
        <fullName evidence="1">Uncharacterized protein</fullName>
    </submittedName>
</protein>
<comment type="caution">
    <text evidence="1">The sequence shown here is derived from an EMBL/GenBank/DDBJ whole genome shotgun (WGS) entry which is preliminary data.</text>
</comment>
<evidence type="ECO:0000313" key="1">
    <source>
        <dbReference type="EMBL" id="TNC31281.1"/>
    </source>
</evidence>
<dbReference type="Proteomes" id="UP000306740">
    <property type="component" value="Unassembled WGS sequence"/>
</dbReference>
<reference evidence="1 2" key="1">
    <citation type="submission" date="2019-05" db="EMBL/GenBank/DDBJ databases">
        <title>Mumia sp. nov., isolated from the intestinal contents of plateau pika (Ochotona curzoniae) in the Qinghai-Tibet plateau of China.</title>
        <authorList>
            <person name="Tian Z."/>
        </authorList>
    </citation>
    <scope>NUCLEOTIDE SEQUENCE [LARGE SCALE GENOMIC DNA]</scope>
    <source>
        <strain evidence="2">527</strain>
    </source>
</reference>
<dbReference type="AlphaFoldDB" id="A0A5C4MAF7"/>
<gene>
    <name evidence="1" type="ORF">FHE65_31910</name>
</gene>
<organism evidence="1 2">
    <name type="scientific">Mumia zhuanghuii</name>
    <dbReference type="NCBI Taxonomy" id="2585211"/>
    <lineage>
        <taxon>Bacteria</taxon>
        <taxon>Bacillati</taxon>
        <taxon>Actinomycetota</taxon>
        <taxon>Actinomycetes</taxon>
        <taxon>Propionibacteriales</taxon>
        <taxon>Nocardioidaceae</taxon>
        <taxon>Mumia</taxon>
    </lineage>
</organism>
<dbReference type="RefSeq" id="WP_139107170.1">
    <property type="nucleotide sequence ID" value="NZ_VDFR01000206.1"/>
</dbReference>
<proteinExistence type="predicted"/>
<evidence type="ECO:0000313" key="2">
    <source>
        <dbReference type="Proteomes" id="UP000306740"/>
    </source>
</evidence>
<accession>A0A5C4MAF7</accession>
<name>A0A5C4MAF7_9ACTN</name>
<sequence length="138" mass="16390">MDKCAQFLPLFQSDLLRRDQALPLQERLPCDQLLLEQLVYERAPACPYRYVELWDRRLSPLMEAALVRDDDLPQPQGLDRCRELLALQQQHEGPGVRRSLESCYFAMEFLAFGHDQPQLRPRLREHWRPMLGRQQHPL</sequence>
<dbReference type="EMBL" id="VDFR01000206">
    <property type="protein sequence ID" value="TNC31281.1"/>
    <property type="molecule type" value="Genomic_DNA"/>
</dbReference>